<feature type="transmembrane region" description="Helical" evidence="1">
    <location>
        <begin position="249"/>
        <end position="270"/>
    </location>
</feature>
<proteinExistence type="predicted"/>
<dbReference type="InterPro" id="IPR013783">
    <property type="entry name" value="Ig-like_fold"/>
</dbReference>
<reference evidence="3" key="2">
    <citation type="submission" date="2025-08" db="UniProtKB">
        <authorList>
            <consortium name="Ensembl"/>
        </authorList>
    </citation>
    <scope>IDENTIFICATION</scope>
</reference>
<keyword evidence="2" id="KW-0732">Signal</keyword>
<evidence type="ECO:0000256" key="2">
    <source>
        <dbReference type="SAM" id="SignalP"/>
    </source>
</evidence>
<dbReference type="OrthoDB" id="8964201at2759"/>
<protein>
    <submittedName>
        <fullName evidence="3">Uncharacterized protein</fullName>
    </submittedName>
</protein>
<feature type="chain" id="PRO_5018547480" evidence="2">
    <location>
        <begin position="24"/>
        <end position="292"/>
    </location>
</feature>
<keyword evidence="1" id="KW-0812">Transmembrane</keyword>
<organism evidence="3 4">
    <name type="scientific">Anabas testudineus</name>
    <name type="common">Climbing perch</name>
    <name type="synonym">Anthias testudineus</name>
    <dbReference type="NCBI Taxonomy" id="64144"/>
    <lineage>
        <taxon>Eukaryota</taxon>
        <taxon>Metazoa</taxon>
        <taxon>Chordata</taxon>
        <taxon>Craniata</taxon>
        <taxon>Vertebrata</taxon>
        <taxon>Euteleostomi</taxon>
        <taxon>Actinopterygii</taxon>
        <taxon>Neopterygii</taxon>
        <taxon>Teleostei</taxon>
        <taxon>Neoteleostei</taxon>
        <taxon>Acanthomorphata</taxon>
        <taxon>Anabantaria</taxon>
        <taxon>Anabantiformes</taxon>
        <taxon>Anabantoidei</taxon>
        <taxon>Anabantidae</taxon>
        <taxon>Anabas</taxon>
    </lineage>
</organism>
<dbReference type="GO" id="GO:0035723">
    <property type="term" value="P:interleukin-15-mediated signaling pathway"/>
    <property type="evidence" value="ECO:0007669"/>
    <property type="project" value="TreeGrafter"/>
</dbReference>
<dbReference type="SUPFAM" id="SSF48726">
    <property type="entry name" value="Immunoglobulin"/>
    <property type="match status" value="1"/>
</dbReference>
<keyword evidence="1" id="KW-0472">Membrane</keyword>
<accession>A0A3Q1HJ76</accession>
<sequence>MTRVKDVLGVLLLSSLLHSGVRCKKDAQFVYSTLGGSALLPCTNLVSPDCALISWTFYKGGDRYIHEVSEGQVVAGLEKSNRMSVTSNCSLHLRDLRVDDVGSYGCVHHVDVVTDVYLSVLTITSPSKLTDLQPGGNLSLSCILFTYYDAGSCKSYSSVFSLRWMDEDETPLSRNGRYEIRGQSRCNITLVTKLQGEDSNRRWRCQVITSENRRAVFQDFRSIFLFQNPPTVPNLTPSAAMHCPVELPISRIVLCVALPIMVFIVGLFTWRTDRKHLAKTSAADIELQQMNC</sequence>
<dbReference type="InterPro" id="IPR036179">
    <property type="entry name" value="Ig-like_dom_sf"/>
</dbReference>
<reference evidence="3" key="3">
    <citation type="submission" date="2025-09" db="UniProtKB">
        <authorList>
            <consortium name="Ensembl"/>
        </authorList>
    </citation>
    <scope>IDENTIFICATION</scope>
</reference>
<keyword evidence="4" id="KW-1185">Reference proteome</keyword>
<dbReference type="GO" id="GO:0042289">
    <property type="term" value="F:MHC class II protein binding"/>
    <property type="evidence" value="ECO:0007669"/>
    <property type="project" value="TreeGrafter"/>
</dbReference>
<dbReference type="Proteomes" id="UP000265040">
    <property type="component" value="Chromosome 13"/>
</dbReference>
<dbReference type="InParanoid" id="A0A3Q1HJ76"/>
<dbReference type="GO" id="GO:0009897">
    <property type="term" value="C:external side of plasma membrane"/>
    <property type="evidence" value="ECO:0007669"/>
    <property type="project" value="TreeGrafter"/>
</dbReference>
<dbReference type="GO" id="GO:0042110">
    <property type="term" value="P:T cell activation"/>
    <property type="evidence" value="ECO:0007669"/>
    <property type="project" value="TreeGrafter"/>
</dbReference>
<dbReference type="OMA" id="NNRRWRC"/>
<dbReference type="GO" id="GO:0045121">
    <property type="term" value="C:membrane raft"/>
    <property type="evidence" value="ECO:0007669"/>
    <property type="project" value="TreeGrafter"/>
</dbReference>
<dbReference type="GO" id="GO:1990782">
    <property type="term" value="F:protein tyrosine kinase binding"/>
    <property type="evidence" value="ECO:0007669"/>
    <property type="project" value="TreeGrafter"/>
</dbReference>
<dbReference type="RefSeq" id="XP_026231208.1">
    <property type="nucleotide sequence ID" value="XM_026375423.1"/>
</dbReference>
<reference evidence="3" key="1">
    <citation type="submission" date="2021-04" db="EMBL/GenBank/DDBJ databases">
        <authorList>
            <consortium name="Wellcome Sanger Institute Data Sharing"/>
        </authorList>
    </citation>
    <scope>NUCLEOTIDE SEQUENCE [LARGE SCALE GENOMIC DNA]</scope>
</reference>
<dbReference type="PANTHER" id="PTHR11422:SF5">
    <property type="entry name" value="DIVERSE IMMUNOGLOBULIN DOMAIN-CONTAINING PROTEIN 1.1 ISOFORM X1-RELATED"/>
    <property type="match status" value="1"/>
</dbReference>
<dbReference type="GO" id="GO:0070374">
    <property type="term" value="P:positive regulation of ERK1 and ERK2 cascade"/>
    <property type="evidence" value="ECO:0007669"/>
    <property type="project" value="TreeGrafter"/>
</dbReference>
<name>A0A3Q1HJ76_ANATE</name>
<dbReference type="GeneID" id="113172451"/>
<dbReference type="Gene3D" id="2.60.40.10">
    <property type="entry name" value="Immunoglobulins"/>
    <property type="match status" value="1"/>
</dbReference>
<evidence type="ECO:0000256" key="1">
    <source>
        <dbReference type="SAM" id="Phobius"/>
    </source>
</evidence>
<feature type="signal peptide" evidence="2">
    <location>
        <begin position="1"/>
        <end position="23"/>
    </location>
</feature>
<evidence type="ECO:0000313" key="3">
    <source>
        <dbReference type="Ensembl" id="ENSATEP00000005008.1"/>
    </source>
</evidence>
<evidence type="ECO:0000313" key="4">
    <source>
        <dbReference type="Proteomes" id="UP000265040"/>
    </source>
</evidence>
<dbReference type="Ensembl" id="ENSATET00000005091.3">
    <property type="protein sequence ID" value="ENSATEP00000005008.1"/>
    <property type="gene ID" value="ENSATEG00000003549.3"/>
</dbReference>
<dbReference type="GeneTree" id="ENSGT00940000174101"/>
<keyword evidence="1" id="KW-1133">Transmembrane helix</keyword>
<dbReference type="PANTHER" id="PTHR11422">
    <property type="entry name" value="T-CELL SURFACE GLYCOPROTEIN CD4"/>
    <property type="match status" value="1"/>
</dbReference>
<dbReference type="AlphaFoldDB" id="A0A3Q1HJ76"/>